<dbReference type="SUPFAM" id="SSF50331">
    <property type="entry name" value="MOP-like"/>
    <property type="match status" value="1"/>
</dbReference>
<dbReference type="Proteomes" id="UP000189733">
    <property type="component" value="Unassembled WGS sequence"/>
</dbReference>
<evidence type="ECO:0000259" key="6">
    <source>
        <dbReference type="PROSITE" id="PS50893"/>
    </source>
</evidence>
<dbReference type="InterPro" id="IPR027417">
    <property type="entry name" value="P-loop_NTPase"/>
</dbReference>
<dbReference type="RefSeq" id="WP_078683625.1">
    <property type="nucleotide sequence ID" value="NZ_FUYA01000001.1"/>
</dbReference>
<sequence length="367" mass="40431">MAKVELVNVSHSYDPPETPESERKWAVRDLSVVWEDGSANALLGPSGCGKTTLLNLISGLLPSPTKGQILIDGTDVTGLTPRERGIAQVFQFPVIYDSMNVFDNLAFPLRNEGTPEGEVRSKVREVAKILDLEEKLKIHSSRLNPADKQKISLGRGIIRESTAAVLLDEPLTVIDPKLKWGLRRKLREVQVSLQKTMIYVTHDQHEALTFADDVTVVRDGELVQKGSPKLLHDDPENPFIGYFIGSPGMNVLSCSLDDIGLNCGPFSIPVQDAELRDLLQDAQGDLELGVRPEFIEPHDCADDSGCVPFRISVVENTGAYRILTLTNGDVQIKARAPENFGPREGDTIGVHFPERGVKLFEDGHRLV</sequence>
<feature type="domain" description="ABC transporter" evidence="6">
    <location>
        <begin position="4"/>
        <end position="244"/>
    </location>
</feature>
<dbReference type="InterPro" id="IPR003439">
    <property type="entry name" value="ABC_transporter-like_ATP-bd"/>
</dbReference>
<dbReference type="InterPro" id="IPR008995">
    <property type="entry name" value="Mo/tungstate-bd_C_term_dom"/>
</dbReference>
<dbReference type="STRING" id="1121442.SAMN02745702_00305"/>
<dbReference type="Pfam" id="PF08402">
    <property type="entry name" value="TOBE_2"/>
    <property type="match status" value="1"/>
</dbReference>
<dbReference type="Gene3D" id="2.40.50.140">
    <property type="entry name" value="Nucleic acid-binding proteins"/>
    <property type="match status" value="1"/>
</dbReference>
<evidence type="ECO:0000256" key="4">
    <source>
        <dbReference type="ARBA" id="ARBA00022840"/>
    </source>
</evidence>
<dbReference type="InterPro" id="IPR012340">
    <property type="entry name" value="NA-bd_OB-fold"/>
</dbReference>
<dbReference type="AlphaFoldDB" id="A0A1T4VH52"/>
<evidence type="ECO:0000256" key="3">
    <source>
        <dbReference type="ARBA" id="ARBA00022741"/>
    </source>
</evidence>
<dbReference type="PANTHER" id="PTHR43875">
    <property type="entry name" value="MALTODEXTRIN IMPORT ATP-BINDING PROTEIN MSMX"/>
    <property type="match status" value="1"/>
</dbReference>
<gene>
    <name evidence="7" type="ORF">SAMN02745702_00305</name>
</gene>
<dbReference type="Pfam" id="PF00005">
    <property type="entry name" value="ABC_tran"/>
    <property type="match status" value="1"/>
</dbReference>
<evidence type="ECO:0000256" key="1">
    <source>
        <dbReference type="ARBA" id="ARBA00022448"/>
    </source>
</evidence>
<keyword evidence="2" id="KW-1003">Cell membrane</keyword>
<dbReference type="GO" id="GO:0005524">
    <property type="term" value="F:ATP binding"/>
    <property type="evidence" value="ECO:0007669"/>
    <property type="project" value="UniProtKB-KW"/>
</dbReference>
<dbReference type="InterPro" id="IPR015853">
    <property type="entry name" value="ABC_transpr_FbpC"/>
</dbReference>
<dbReference type="SMART" id="SM00382">
    <property type="entry name" value="AAA"/>
    <property type="match status" value="1"/>
</dbReference>
<dbReference type="SUPFAM" id="SSF52540">
    <property type="entry name" value="P-loop containing nucleoside triphosphate hydrolases"/>
    <property type="match status" value="1"/>
</dbReference>
<proteinExistence type="predicted"/>
<dbReference type="Gene3D" id="2.40.50.100">
    <property type="match status" value="1"/>
</dbReference>
<keyword evidence="1" id="KW-0813">Transport</keyword>
<accession>A0A1T4VH52</accession>
<organism evidence="7 8">
    <name type="scientific">Desulfobaculum bizertense DSM 18034</name>
    <dbReference type="NCBI Taxonomy" id="1121442"/>
    <lineage>
        <taxon>Bacteria</taxon>
        <taxon>Pseudomonadati</taxon>
        <taxon>Thermodesulfobacteriota</taxon>
        <taxon>Desulfovibrionia</taxon>
        <taxon>Desulfovibrionales</taxon>
        <taxon>Desulfovibrionaceae</taxon>
        <taxon>Desulfobaculum</taxon>
    </lineage>
</organism>
<dbReference type="PANTHER" id="PTHR43875:SF14">
    <property type="entry name" value="ABC TRANSPORTER ATP-BINDING PROTEIN"/>
    <property type="match status" value="1"/>
</dbReference>
<evidence type="ECO:0000256" key="5">
    <source>
        <dbReference type="ARBA" id="ARBA00023136"/>
    </source>
</evidence>
<dbReference type="InterPro" id="IPR047641">
    <property type="entry name" value="ABC_transpr_MalK/UgpC-like"/>
</dbReference>
<dbReference type="InterPro" id="IPR003593">
    <property type="entry name" value="AAA+_ATPase"/>
</dbReference>
<dbReference type="PROSITE" id="PS50893">
    <property type="entry name" value="ABC_TRANSPORTER_2"/>
    <property type="match status" value="1"/>
</dbReference>
<dbReference type="OrthoDB" id="9809450at2"/>
<name>A0A1T4VH52_9BACT</name>
<keyword evidence="3" id="KW-0547">Nucleotide-binding</keyword>
<dbReference type="EMBL" id="FUYA01000001">
    <property type="protein sequence ID" value="SKA64287.1"/>
    <property type="molecule type" value="Genomic_DNA"/>
</dbReference>
<protein>
    <submittedName>
        <fullName evidence="7">Carbohydrate ABC transporter ATP-binding protein, CUT1 family</fullName>
    </submittedName>
</protein>
<dbReference type="GO" id="GO:0055052">
    <property type="term" value="C:ATP-binding cassette (ABC) transporter complex, substrate-binding subunit-containing"/>
    <property type="evidence" value="ECO:0007669"/>
    <property type="project" value="TreeGrafter"/>
</dbReference>
<keyword evidence="5" id="KW-0472">Membrane</keyword>
<evidence type="ECO:0000313" key="7">
    <source>
        <dbReference type="EMBL" id="SKA64287.1"/>
    </source>
</evidence>
<keyword evidence="4 7" id="KW-0067">ATP-binding</keyword>
<reference evidence="7 8" key="1">
    <citation type="submission" date="2017-02" db="EMBL/GenBank/DDBJ databases">
        <authorList>
            <person name="Peterson S.W."/>
        </authorList>
    </citation>
    <scope>NUCLEOTIDE SEQUENCE [LARGE SCALE GENOMIC DNA]</scope>
    <source>
        <strain evidence="7 8">DSM 18034</strain>
    </source>
</reference>
<keyword evidence="8" id="KW-1185">Reference proteome</keyword>
<evidence type="ECO:0000256" key="2">
    <source>
        <dbReference type="ARBA" id="ARBA00022475"/>
    </source>
</evidence>
<dbReference type="GO" id="GO:0015408">
    <property type="term" value="F:ABC-type ferric iron transporter activity"/>
    <property type="evidence" value="ECO:0007669"/>
    <property type="project" value="InterPro"/>
</dbReference>
<dbReference type="CDD" id="cd03259">
    <property type="entry name" value="ABC_Carb_Solutes_like"/>
    <property type="match status" value="1"/>
</dbReference>
<evidence type="ECO:0000313" key="8">
    <source>
        <dbReference type="Proteomes" id="UP000189733"/>
    </source>
</evidence>
<dbReference type="InterPro" id="IPR013611">
    <property type="entry name" value="Transp-assoc_OB_typ2"/>
</dbReference>
<dbReference type="GO" id="GO:0016887">
    <property type="term" value="F:ATP hydrolysis activity"/>
    <property type="evidence" value="ECO:0007669"/>
    <property type="project" value="InterPro"/>
</dbReference>
<dbReference type="Gene3D" id="3.40.50.300">
    <property type="entry name" value="P-loop containing nucleotide triphosphate hydrolases"/>
    <property type="match status" value="1"/>
</dbReference>